<comment type="caution">
    <text evidence="1">The sequence shown here is derived from an EMBL/GenBank/DDBJ whole genome shotgun (WGS) entry which is preliminary data.</text>
</comment>
<evidence type="ECO:0000313" key="2">
    <source>
        <dbReference type="Proteomes" id="UP001432027"/>
    </source>
</evidence>
<dbReference type="Proteomes" id="UP001432027">
    <property type="component" value="Unassembled WGS sequence"/>
</dbReference>
<accession>A0AAV5TR54</accession>
<proteinExistence type="predicted"/>
<gene>
    <name evidence="1" type="ORF">PENTCL1PPCAC_18884</name>
</gene>
<feature type="non-terminal residue" evidence="1">
    <location>
        <position position="100"/>
    </location>
</feature>
<name>A0AAV5TR54_9BILA</name>
<dbReference type="EMBL" id="BTSX01000004">
    <property type="protein sequence ID" value="GMS96709.1"/>
    <property type="molecule type" value="Genomic_DNA"/>
</dbReference>
<keyword evidence="2" id="KW-1185">Reference proteome</keyword>
<dbReference type="AlphaFoldDB" id="A0AAV5TR54"/>
<reference evidence="1" key="1">
    <citation type="submission" date="2023-10" db="EMBL/GenBank/DDBJ databases">
        <title>Genome assembly of Pristionchus species.</title>
        <authorList>
            <person name="Yoshida K."/>
            <person name="Sommer R.J."/>
        </authorList>
    </citation>
    <scope>NUCLEOTIDE SEQUENCE</scope>
    <source>
        <strain evidence="1">RS0144</strain>
    </source>
</reference>
<sequence length="100" mass="11536">FDAIRKILSEIEPGSVGHRTLSVYLERKERWVENNIYGEEKANIPVPSPLRYHARVADIAARAASARLMRELRKKESQGEISDKPDVKKVRFFGIEDEKE</sequence>
<organism evidence="1 2">
    <name type="scientific">Pristionchus entomophagus</name>
    <dbReference type="NCBI Taxonomy" id="358040"/>
    <lineage>
        <taxon>Eukaryota</taxon>
        <taxon>Metazoa</taxon>
        <taxon>Ecdysozoa</taxon>
        <taxon>Nematoda</taxon>
        <taxon>Chromadorea</taxon>
        <taxon>Rhabditida</taxon>
        <taxon>Rhabditina</taxon>
        <taxon>Diplogasteromorpha</taxon>
        <taxon>Diplogasteroidea</taxon>
        <taxon>Neodiplogasteridae</taxon>
        <taxon>Pristionchus</taxon>
    </lineage>
</organism>
<evidence type="ECO:0000313" key="1">
    <source>
        <dbReference type="EMBL" id="GMS96709.1"/>
    </source>
</evidence>
<protein>
    <submittedName>
        <fullName evidence="1">Uncharacterized protein</fullName>
    </submittedName>
</protein>
<feature type="non-terminal residue" evidence="1">
    <location>
        <position position="1"/>
    </location>
</feature>